<evidence type="ECO:0000256" key="1">
    <source>
        <dbReference type="SAM" id="Phobius"/>
    </source>
</evidence>
<dbReference type="EMBL" id="AP022577">
    <property type="protein sequence ID" value="BBX82180.1"/>
    <property type="molecule type" value="Genomic_DNA"/>
</dbReference>
<accession>A0ABN5YKJ7</accession>
<protein>
    <submittedName>
        <fullName evidence="2">Uncharacterized protein</fullName>
    </submittedName>
</protein>
<name>A0ABN5YKJ7_9MYCO</name>
<keyword evidence="1" id="KW-0472">Membrane</keyword>
<reference evidence="2 3" key="1">
    <citation type="journal article" date="2019" name="Emerg. Microbes Infect.">
        <title>Comprehensive subspecies identification of 175 nontuberculous mycobacteria species based on 7547 genomic profiles.</title>
        <authorList>
            <person name="Matsumoto Y."/>
            <person name="Kinjo T."/>
            <person name="Motooka D."/>
            <person name="Nabeya D."/>
            <person name="Jung N."/>
            <person name="Uechi K."/>
            <person name="Horii T."/>
            <person name="Iida T."/>
            <person name="Fujita J."/>
            <person name="Nakamura S."/>
        </authorList>
    </citation>
    <scope>NUCLEOTIDE SEQUENCE [LARGE SCALE GENOMIC DNA]</scope>
    <source>
        <strain evidence="2 3">JCM 15296</strain>
    </source>
</reference>
<keyword evidence="1" id="KW-1133">Transmembrane helix</keyword>
<organism evidence="2 3">
    <name type="scientific">Mycolicibacterium aubagnense</name>
    <dbReference type="NCBI Taxonomy" id="319707"/>
    <lineage>
        <taxon>Bacteria</taxon>
        <taxon>Bacillati</taxon>
        <taxon>Actinomycetota</taxon>
        <taxon>Actinomycetes</taxon>
        <taxon>Mycobacteriales</taxon>
        <taxon>Mycobacteriaceae</taxon>
        <taxon>Mycolicibacterium</taxon>
    </lineage>
</organism>
<gene>
    <name evidence="2" type="ORF">MAUB_00530</name>
</gene>
<dbReference type="Proteomes" id="UP000465609">
    <property type="component" value="Chromosome"/>
</dbReference>
<feature type="transmembrane region" description="Helical" evidence="1">
    <location>
        <begin position="62"/>
        <end position="81"/>
    </location>
</feature>
<keyword evidence="3" id="KW-1185">Reference proteome</keyword>
<dbReference type="RefSeq" id="WP_138230276.1">
    <property type="nucleotide sequence ID" value="NZ_AP022577.1"/>
</dbReference>
<sequence>MARYEEQWSDVPVEQYNSFPLQVQSEIRAKLELILDDPHGNGSYDKDTDQWTAVFGSRGTGLIVYVVSDVFVRVTFLRFVLL</sequence>
<evidence type="ECO:0000313" key="2">
    <source>
        <dbReference type="EMBL" id="BBX82180.1"/>
    </source>
</evidence>
<keyword evidence="1" id="KW-0812">Transmembrane</keyword>
<proteinExistence type="predicted"/>
<evidence type="ECO:0000313" key="3">
    <source>
        <dbReference type="Proteomes" id="UP000465609"/>
    </source>
</evidence>